<gene>
    <name evidence="1" type="ORF">DP939_20170</name>
</gene>
<evidence type="ECO:0000313" key="2">
    <source>
        <dbReference type="Proteomes" id="UP000253303"/>
    </source>
</evidence>
<accession>A0A366LYG1</accession>
<name>A0A366LYG1_9ACTN</name>
<dbReference type="Proteomes" id="UP000253303">
    <property type="component" value="Unassembled WGS sequence"/>
</dbReference>
<dbReference type="RefSeq" id="WP_113982290.1">
    <property type="nucleotide sequence ID" value="NZ_QMEY01000008.1"/>
</dbReference>
<sequence length="214" mass="22575">MGLAIVVGILGAVDGPEVRAEITADLSALRRLLTLAGLPTWHEPPSPGEEHPAEYEMYGYRGLHHLRRLAVHVAHAGMLPPPLAAGGDPAADPLLRAAYDGEPDGGGFDHLVHHSDAEGYYLPVDFADVLYDDSITGAYVGSSPRLLAECERLAAMLGLPAGLDPWSAEVEEAIESEGPAAPGWRGYAVESFTCLQLISAARRSVTTGAALVFC</sequence>
<reference evidence="1 2" key="1">
    <citation type="submission" date="2018-06" db="EMBL/GenBank/DDBJ databases">
        <title>Sphaerisporangium craniellae sp. nov., isolated from a marine sponge in the South China Sea.</title>
        <authorList>
            <person name="Li L."/>
        </authorList>
    </citation>
    <scope>NUCLEOTIDE SEQUENCE [LARGE SCALE GENOMIC DNA]</scope>
    <source>
        <strain evidence="1 2">LHW63015</strain>
    </source>
</reference>
<keyword evidence="2" id="KW-1185">Reference proteome</keyword>
<evidence type="ECO:0000313" key="1">
    <source>
        <dbReference type="EMBL" id="RBQ18212.1"/>
    </source>
</evidence>
<protein>
    <submittedName>
        <fullName evidence="1">Uncharacterized protein</fullName>
    </submittedName>
</protein>
<dbReference type="OrthoDB" id="583504at2"/>
<proteinExistence type="predicted"/>
<comment type="caution">
    <text evidence="1">The sequence shown here is derived from an EMBL/GenBank/DDBJ whole genome shotgun (WGS) entry which is preliminary data.</text>
</comment>
<dbReference type="EMBL" id="QMEY01000008">
    <property type="protein sequence ID" value="RBQ18212.1"/>
    <property type="molecule type" value="Genomic_DNA"/>
</dbReference>
<organism evidence="1 2">
    <name type="scientific">Spongiactinospora rosea</name>
    <dbReference type="NCBI Taxonomy" id="2248750"/>
    <lineage>
        <taxon>Bacteria</taxon>
        <taxon>Bacillati</taxon>
        <taxon>Actinomycetota</taxon>
        <taxon>Actinomycetes</taxon>
        <taxon>Streptosporangiales</taxon>
        <taxon>Streptosporangiaceae</taxon>
        <taxon>Spongiactinospora</taxon>
    </lineage>
</organism>
<dbReference type="AlphaFoldDB" id="A0A366LYG1"/>